<proteinExistence type="predicted"/>
<organism evidence="1 2">
    <name type="scientific">Sphaerisporangium album</name>
    <dbReference type="NCBI Taxonomy" id="509200"/>
    <lineage>
        <taxon>Bacteria</taxon>
        <taxon>Bacillati</taxon>
        <taxon>Actinomycetota</taxon>
        <taxon>Actinomycetes</taxon>
        <taxon>Streptosporangiales</taxon>
        <taxon>Streptosporangiaceae</taxon>
        <taxon>Sphaerisporangium</taxon>
    </lineage>
</organism>
<name>A0A367FBG7_9ACTN</name>
<dbReference type="RefSeq" id="WP_114031551.1">
    <property type="nucleotide sequence ID" value="NZ_QOIL01000016.1"/>
</dbReference>
<evidence type="ECO:0000313" key="1">
    <source>
        <dbReference type="EMBL" id="RCG27212.1"/>
    </source>
</evidence>
<protein>
    <submittedName>
        <fullName evidence="1">Uncharacterized protein</fullName>
    </submittedName>
</protein>
<keyword evidence="2" id="KW-1185">Reference proteome</keyword>
<gene>
    <name evidence="1" type="ORF">DQ384_26190</name>
</gene>
<dbReference type="AlphaFoldDB" id="A0A367FBG7"/>
<dbReference type="OrthoDB" id="5198756at2"/>
<dbReference type="EMBL" id="QOIL01000016">
    <property type="protein sequence ID" value="RCG27212.1"/>
    <property type="molecule type" value="Genomic_DNA"/>
</dbReference>
<evidence type="ECO:0000313" key="2">
    <source>
        <dbReference type="Proteomes" id="UP000253094"/>
    </source>
</evidence>
<comment type="caution">
    <text evidence="1">The sequence shown here is derived from an EMBL/GenBank/DDBJ whole genome shotgun (WGS) entry which is preliminary data.</text>
</comment>
<reference evidence="1 2" key="1">
    <citation type="submission" date="2018-06" db="EMBL/GenBank/DDBJ databases">
        <title>Sphaerisporangium craniellae sp. nov., isolated from a marine sponge in the South China Sea.</title>
        <authorList>
            <person name="Li L."/>
        </authorList>
    </citation>
    <scope>NUCLEOTIDE SEQUENCE [LARGE SCALE GENOMIC DNA]</scope>
    <source>
        <strain evidence="1 2">CCTCC AA 208026</strain>
    </source>
</reference>
<sequence length="74" mass="8582">MAEQPTGTHRCAAIDCLTKIPLRHLMCKGHWNLVPTKIRKQLYRAERTQPRNWNSFAASLRRARRAVKEASIRA</sequence>
<dbReference type="Proteomes" id="UP000253094">
    <property type="component" value="Unassembled WGS sequence"/>
</dbReference>
<accession>A0A367FBG7</accession>